<evidence type="ECO:0000313" key="1">
    <source>
        <dbReference type="EMBL" id="GFX99492.1"/>
    </source>
</evidence>
<gene>
    <name evidence="1" type="ORF">TNCV_3039671</name>
</gene>
<evidence type="ECO:0000313" key="2">
    <source>
        <dbReference type="Proteomes" id="UP000887159"/>
    </source>
</evidence>
<dbReference type="EMBL" id="BMAU01021212">
    <property type="protein sequence ID" value="GFX99492.1"/>
    <property type="molecule type" value="Genomic_DNA"/>
</dbReference>
<sequence length="84" mass="9736">MLESDSDSRCVPLDKDMFRINAQTESRLIIEENPHRKIQYPRQVFSATCKIISFVLHNQSDADYYTLGMQSNCIKSLSDFYPGK</sequence>
<comment type="caution">
    <text evidence="1">The sequence shown here is derived from an EMBL/GenBank/DDBJ whole genome shotgun (WGS) entry which is preliminary data.</text>
</comment>
<dbReference type="AlphaFoldDB" id="A0A8X6S2S8"/>
<dbReference type="Proteomes" id="UP000887159">
    <property type="component" value="Unassembled WGS sequence"/>
</dbReference>
<accession>A0A8X6S2S8</accession>
<reference evidence="1" key="1">
    <citation type="submission" date="2020-08" db="EMBL/GenBank/DDBJ databases">
        <title>Multicomponent nature underlies the extraordinary mechanical properties of spider dragline silk.</title>
        <authorList>
            <person name="Kono N."/>
            <person name="Nakamura H."/>
            <person name="Mori M."/>
            <person name="Yoshida Y."/>
            <person name="Ohtoshi R."/>
            <person name="Malay A.D."/>
            <person name="Moran D.A.P."/>
            <person name="Tomita M."/>
            <person name="Numata K."/>
            <person name="Arakawa K."/>
        </authorList>
    </citation>
    <scope>NUCLEOTIDE SEQUENCE</scope>
</reference>
<organism evidence="1 2">
    <name type="scientific">Trichonephila clavipes</name>
    <name type="common">Golden silk orbweaver</name>
    <name type="synonym">Nephila clavipes</name>
    <dbReference type="NCBI Taxonomy" id="2585209"/>
    <lineage>
        <taxon>Eukaryota</taxon>
        <taxon>Metazoa</taxon>
        <taxon>Ecdysozoa</taxon>
        <taxon>Arthropoda</taxon>
        <taxon>Chelicerata</taxon>
        <taxon>Arachnida</taxon>
        <taxon>Araneae</taxon>
        <taxon>Araneomorphae</taxon>
        <taxon>Entelegynae</taxon>
        <taxon>Araneoidea</taxon>
        <taxon>Nephilidae</taxon>
        <taxon>Trichonephila</taxon>
    </lineage>
</organism>
<proteinExistence type="predicted"/>
<name>A0A8X6S2S8_TRICX</name>
<keyword evidence="2" id="KW-1185">Reference proteome</keyword>
<protein>
    <submittedName>
        <fullName evidence="1">Uncharacterized protein</fullName>
    </submittedName>
</protein>